<evidence type="ECO:0008006" key="6">
    <source>
        <dbReference type="Google" id="ProtNLM"/>
    </source>
</evidence>
<dbReference type="GO" id="GO:0051287">
    <property type="term" value="F:NAD binding"/>
    <property type="evidence" value="ECO:0007669"/>
    <property type="project" value="InterPro"/>
</dbReference>
<dbReference type="EMBL" id="MHQC01000017">
    <property type="protein sequence ID" value="OGZ95111.1"/>
    <property type="molecule type" value="Genomic_DNA"/>
</dbReference>
<sequence length="286" mass="31915">MAKKKKPEIGVIGLGMVGTQVRRWFDGAGFPVHMYDKFKKIGSLEELKGADIIFVCLPTPHAAHSALSVDLGAFEAIVRSFLTPKIFVVKSTIPPGTTAFLQKRFLRHFFFHSPEFLTETTAWRDFSRPVLQLVGVTGKSKRRAKEILSILPRAKTSAIVSSDATEIFKYARNAFFSLKVTFANAVYELCGSLGVPYDDVKNILAHDPWIGQNHLEVLHRGYHGFGGKCLPKDLKTLIKVCQAHKVDPSLFKATDILNDQLLKKQGLGKTLSQFWLQNKNTGRNST</sequence>
<evidence type="ECO:0000259" key="2">
    <source>
        <dbReference type="Pfam" id="PF00984"/>
    </source>
</evidence>
<protein>
    <recommendedName>
        <fullName evidence="6">UDP-glucose/GDP-mannose dehydrogenase dimerisation domain-containing protein</fullName>
    </recommendedName>
</protein>
<dbReference type="Pfam" id="PF03721">
    <property type="entry name" value="UDPG_MGDP_dh_N"/>
    <property type="match status" value="1"/>
</dbReference>
<evidence type="ECO:0000313" key="4">
    <source>
        <dbReference type="EMBL" id="OGZ95111.1"/>
    </source>
</evidence>
<dbReference type="AlphaFoldDB" id="A0A1G2K995"/>
<dbReference type="SUPFAM" id="SSF51735">
    <property type="entry name" value="NAD(P)-binding Rossmann-fold domains"/>
    <property type="match status" value="1"/>
</dbReference>
<dbReference type="Gene3D" id="1.10.1040.10">
    <property type="entry name" value="N-(1-d-carboxylethyl)-l-norvaline Dehydrogenase, domain 2"/>
    <property type="match status" value="1"/>
</dbReference>
<dbReference type="InterPro" id="IPR014026">
    <property type="entry name" value="UDP-Glc/GDP-Man_DH_dimer"/>
</dbReference>
<dbReference type="InterPro" id="IPR008927">
    <property type="entry name" value="6-PGluconate_DH-like_C_sf"/>
</dbReference>
<organism evidence="4 5">
    <name type="scientific">Candidatus Sungbacteria bacterium RIFCSPHIGHO2_01_FULL_47_32</name>
    <dbReference type="NCBI Taxonomy" id="1802264"/>
    <lineage>
        <taxon>Bacteria</taxon>
        <taxon>Candidatus Sungiibacteriota</taxon>
    </lineage>
</organism>
<feature type="domain" description="UDP-glucose/GDP-mannose dehydrogenase dimerisation" evidence="2">
    <location>
        <begin position="165"/>
        <end position="259"/>
    </location>
</feature>
<comment type="caution">
    <text evidence="4">The sequence shown here is derived from an EMBL/GenBank/DDBJ whole genome shotgun (WGS) entry which is preliminary data.</text>
</comment>
<evidence type="ECO:0000313" key="5">
    <source>
        <dbReference type="Proteomes" id="UP000177152"/>
    </source>
</evidence>
<dbReference type="PANTHER" id="PTHR43750:SF3">
    <property type="entry name" value="UDP-GLUCOSE 6-DEHYDROGENASE TUAD"/>
    <property type="match status" value="1"/>
</dbReference>
<name>A0A1G2K995_9BACT</name>
<dbReference type="InterPro" id="IPR013328">
    <property type="entry name" value="6PGD_dom2"/>
</dbReference>
<evidence type="ECO:0000256" key="1">
    <source>
        <dbReference type="ARBA" id="ARBA00006601"/>
    </source>
</evidence>
<dbReference type="InterPro" id="IPR036291">
    <property type="entry name" value="NAD(P)-bd_dom_sf"/>
</dbReference>
<feature type="domain" description="UDP-glucose/GDP-mannose dehydrogenase N-terminal" evidence="3">
    <location>
        <begin position="46"/>
        <end position="146"/>
    </location>
</feature>
<dbReference type="PANTHER" id="PTHR43750">
    <property type="entry name" value="UDP-GLUCOSE 6-DEHYDROGENASE TUAD"/>
    <property type="match status" value="1"/>
</dbReference>
<dbReference type="InterPro" id="IPR001732">
    <property type="entry name" value="UDP-Glc/GDP-Man_DH_N"/>
</dbReference>
<dbReference type="GO" id="GO:0016616">
    <property type="term" value="F:oxidoreductase activity, acting on the CH-OH group of donors, NAD or NADP as acceptor"/>
    <property type="evidence" value="ECO:0007669"/>
    <property type="project" value="InterPro"/>
</dbReference>
<dbReference type="Gene3D" id="3.40.50.720">
    <property type="entry name" value="NAD(P)-binding Rossmann-like Domain"/>
    <property type="match status" value="1"/>
</dbReference>
<proteinExistence type="inferred from homology"/>
<comment type="similarity">
    <text evidence="1">Belongs to the UDP-glucose/GDP-mannose dehydrogenase family.</text>
</comment>
<evidence type="ECO:0000259" key="3">
    <source>
        <dbReference type="Pfam" id="PF03721"/>
    </source>
</evidence>
<accession>A0A1G2K995</accession>
<dbReference type="SUPFAM" id="SSF48179">
    <property type="entry name" value="6-phosphogluconate dehydrogenase C-terminal domain-like"/>
    <property type="match status" value="1"/>
</dbReference>
<gene>
    <name evidence="4" type="ORF">A2633_06280</name>
</gene>
<dbReference type="Proteomes" id="UP000177152">
    <property type="component" value="Unassembled WGS sequence"/>
</dbReference>
<reference evidence="4 5" key="1">
    <citation type="journal article" date="2016" name="Nat. Commun.">
        <title>Thousands of microbial genomes shed light on interconnected biogeochemical processes in an aquifer system.</title>
        <authorList>
            <person name="Anantharaman K."/>
            <person name="Brown C.T."/>
            <person name="Hug L.A."/>
            <person name="Sharon I."/>
            <person name="Castelle C.J."/>
            <person name="Probst A.J."/>
            <person name="Thomas B.C."/>
            <person name="Singh A."/>
            <person name="Wilkins M.J."/>
            <person name="Karaoz U."/>
            <person name="Brodie E.L."/>
            <person name="Williams K.H."/>
            <person name="Hubbard S.S."/>
            <person name="Banfield J.F."/>
        </authorList>
    </citation>
    <scope>NUCLEOTIDE SEQUENCE [LARGE SCALE GENOMIC DNA]</scope>
</reference>
<dbReference type="Pfam" id="PF00984">
    <property type="entry name" value="UDPG_MGDP_dh"/>
    <property type="match status" value="1"/>
</dbReference>